<dbReference type="NCBIfam" id="TIGR03915">
    <property type="entry name" value="SAM_7_link_chp"/>
    <property type="match status" value="1"/>
</dbReference>
<protein>
    <submittedName>
        <fullName evidence="2">TIGR03915 family putative DNA repair protein</fullName>
    </submittedName>
</protein>
<name>A0ABS2FBX5_9CLOT</name>
<dbReference type="Pfam" id="PF13566">
    <property type="entry name" value="DUF4130"/>
    <property type="match status" value="1"/>
</dbReference>
<gene>
    <name evidence="2" type="ORF">H6A19_01655</name>
</gene>
<dbReference type="EMBL" id="JACJLL010000006">
    <property type="protein sequence ID" value="MBM6818053.1"/>
    <property type="molecule type" value="Genomic_DNA"/>
</dbReference>
<organism evidence="2 3">
    <name type="scientific">Clostridium saudiense</name>
    <dbReference type="NCBI Taxonomy" id="1414720"/>
    <lineage>
        <taxon>Bacteria</taxon>
        <taxon>Bacillati</taxon>
        <taxon>Bacillota</taxon>
        <taxon>Clostridia</taxon>
        <taxon>Eubacteriales</taxon>
        <taxon>Clostridiaceae</taxon>
        <taxon>Clostridium</taxon>
    </lineage>
</organism>
<proteinExistence type="predicted"/>
<keyword evidence="3" id="KW-1185">Reference proteome</keyword>
<evidence type="ECO:0000259" key="1">
    <source>
        <dbReference type="Pfam" id="PF13566"/>
    </source>
</evidence>
<dbReference type="Proteomes" id="UP000767334">
    <property type="component" value="Unassembled WGS sequence"/>
</dbReference>
<dbReference type="RefSeq" id="WP_148321836.1">
    <property type="nucleotide sequence ID" value="NZ_JACJLL010000006.1"/>
</dbReference>
<accession>A0ABS2FBX5</accession>
<evidence type="ECO:0000313" key="3">
    <source>
        <dbReference type="Proteomes" id="UP000767334"/>
    </source>
</evidence>
<feature type="domain" description="DUF4130" evidence="1">
    <location>
        <begin position="83"/>
        <end position="244"/>
    </location>
</feature>
<dbReference type="InterPro" id="IPR023875">
    <property type="entry name" value="DNA_repair_put"/>
</dbReference>
<sequence length="245" mass="29053">MIEFLYDGSLEGLFTAIFYAYPCKDDCTINKLENHIPSLLKEIKEITTESDKFKRVYNSIIQKLNGKVLNNVYYLYLSEIDGVENIILDYLKLCYKYGTNINLAKNNDTIILVDKYYKKVAQEAHMFTGFVRFKEIAPLSFYAQIEPVYNILPIILNHFTLRFSDQNFIIHDLKREKAIMYNKESSIITDLSKDEGYLLSNLNNDENFESLWKTFYKSVNIKERENSKLRNQHMPKRYWNHLTEI</sequence>
<reference evidence="2 3" key="1">
    <citation type="journal article" date="2021" name="Sci. Rep.">
        <title>The distribution of antibiotic resistance genes in chicken gut microbiota commensals.</title>
        <authorList>
            <person name="Juricova H."/>
            <person name="Matiasovicova J."/>
            <person name="Kubasova T."/>
            <person name="Cejkova D."/>
            <person name="Rychlik I."/>
        </authorList>
    </citation>
    <scope>NUCLEOTIDE SEQUENCE [LARGE SCALE GENOMIC DNA]</scope>
    <source>
        <strain evidence="2 3">An435</strain>
    </source>
</reference>
<dbReference type="InterPro" id="IPR025404">
    <property type="entry name" value="DUF4130"/>
</dbReference>
<evidence type="ECO:0000313" key="2">
    <source>
        <dbReference type="EMBL" id="MBM6818053.1"/>
    </source>
</evidence>
<comment type="caution">
    <text evidence="2">The sequence shown here is derived from an EMBL/GenBank/DDBJ whole genome shotgun (WGS) entry which is preliminary data.</text>
</comment>